<evidence type="ECO:0000313" key="2">
    <source>
        <dbReference type="EMBL" id="GGX81097.1"/>
    </source>
</evidence>
<keyword evidence="3" id="KW-1185">Reference proteome</keyword>
<reference evidence="2" key="1">
    <citation type="journal article" date="2014" name="Int. J. Syst. Evol. Microbiol.">
        <title>Complete genome sequence of Corynebacterium casei LMG S-19264T (=DSM 44701T), isolated from a smear-ripened cheese.</title>
        <authorList>
            <consortium name="US DOE Joint Genome Institute (JGI-PGF)"/>
            <person name="Walter F."/>
            <person name="Albersmeier A."/>
            <person name="Kalinowski J."/>
            <person name="Ruckert C."/>
        </authorList>
    </citation>
    <scope>NUCLEOTIDE SEQUENCE</scope>
    <source>
        <strain evidence="2">JCM 4790</strain>
    </source>
</reference>
<gene>
    <name evidence="2" type="ORF">GCM10010358_39240</name>
</gene>
<organism evidence="2 3">
    <name type="scientific">Streptomyces minutiscleroticus</name>
    <dbReference type="NCBI Taxonomy" id="68238"/>
    <lineage>
        <taxon>Bacteria</taxon>
        <taxon>Bacillati</taxon>
        <taxon>Actinomycetota</taxon>
        <taxon>Actinomycetes</taxon>
        <taxon>Kitasatosporales</taxon>
        <taxon>Streptomycetaceae</taxon>
        <taxon>Streptomyces</taxon>
    </lineage>
</organism>
<reference evidence="2" key="2">
    <citation type="submission" date="2020-09" db="EMBL/GenBank/DDBJ databases">
        <authorList>
            <person name="Sun Q."/>
            <person name="Ohkuma M."/>
        </authorList>
    </citation>
    <scope>NUCLEOTIDE SEQUENCE</scope>
    <source>
        <strain evidence="2">JCM 4790</strain>
    </source>
</reference>
<evidence type="ECO:0000313" key="3">
    <source>
        <dbReference type="Proteomes" id="UP000619244"/>
    </source>
</evidence>
<proteinExistence type="predicted"/>
<sequence length="152" mass="15549">MVPFRTYGVRLLAPCERFSGRLGRGSAVVMMSASRQEGAAGRGKAVALPGRAWETRGPGPGRAERVVWARGCGSGPSSGPGAEPGEDFRGRGLGVQRPSGGARHAASVALASAVRPMVGRCARAFGGASCVRVDRVRAAPLGSKGRPLRKGA</sequence>
<comment type="caution">
    <text evidence="2">The sequence shown here is derived from an EMBL/GenBank/DDBJ whole genome shotgun (WGS) entry which is preliminary data.</text>
</comment>
<feature type="region of interest" description="Disordered" evidence="1">
    <location>
        <begin position="71"/>
        <end position="100"/>
    </location>
</feature>
<name>A0A918U1A5_9ACTN</name>
<protein>
    <submittedName>
        <fullName evidence="2">Uncharacterized protein</fullName>
    </submittedName>
</protein>
<dbReference type="Proteomes" id="UP000619244">
    <property type="component" value="Unassembled WGS sequence"/>
</dbReference>
<dbReference type="AlphaFoldDB" id="A0A918U1A5"/>
<dbReference type="EMBL" id="BMVU01000018">
    <property type="protein sequence ID" value="GGX81097.1"/>
    <property type="molecule type" value="Genomic_DNA"/>
</dbReference>
<evidence type="ECO:0000256" key="1">
    <source>
        <dbReference type="SAM" id="MobiDB-lite"/>
    </source>
</evidence>
<accession>A0A918U1A5</accession>